<comment type="caution">
    <text evidence="2">The sequence shown here is derived from an EMBL/GenBank/DDBJ whole genome shotgun (WGS) entry which is preliminary data.</text>
</comment>
<accession>A0A8H7ZMK6</accession>
<dbReference type="EMBL" id="JAEFCI010012670">
    <property type="protein sequence ID" value="KAG5455862.1"/>
    <property type="molecule type" value="Genomic_DNA"/>
</dbReference>
<proteinExistence type="predicted"/>
<protein>
    <submittedName>
        <fullName evidence="2">Uncharacterized protein</fullName>
    </submittedName>
</protein>
<dbReference type="AlphaFoldDB" id="A0A8H7ZMK6"/>
<evidence type="ECO:0000313" key="2">
    <source>
        <dbReference type="EMBL" id="KAG5455862.1"/>
    </source>
</evidence>
<organism evidence="2 3">
    <name type="scientific">Olpidium bornovanus</name>
    <dbReference type="NCBI Taxonomy" id="278681"/>
    <lineage>
        <taxon>Eukaryota</taxon>
        <taxon>Fungi</taxon>
        <taxon>Fungi incertae sedis</taxon>
        <taxon>Olpidiomycota</taxon>
        <taxon>Olpidiomycotina</taxon>
        <taxon>Olpidiomycetes</taxon>
        <taxon>Olpidiales</taxon>
        <taxon>Olpidiaceae</taxon>
        <taxon>Olpidium</taxon>
    </lineage>
</organism>
<sequence>MSRRLGTNLLDVTRCSRSRVPGAYRTDTGENSTRRPDQHANLSTTVTPPARLWPAALSGPACSPAGLVSRVQPRADRPASRASGLRAFARDGTRVCRSTVAHTTEAGLECGHQLHEGRSAQSDRGQHVPEHLRLNRPPSDAKFWYRRMLEFRRRNDADGVLASLADMKREGILPDRDVCCVVLDVLSEPSVPASRPVELIRAWEMYSHVAEQCANGDHDFARECVVRGLSQFVRESVPKLAGLRRKKADRIAAGRGKVRPTVMPRFAQQEGQIVTLEAMMVKASFLATEHFREIQKPSIQAVLGALACAGRRGDKPAMDAILAKAKETAATKSEVVRPIEHSSLDPAV</sequence>
<dbReference type="Proteomes" id="UP000673691">
    <property type="component" value="Unassembled WGS sequence"/>
</dbReference>
<gene>
    <name evidence="2" type="ORF">BJ554DRAFT_4570</name>
</gene>
<evidence type="ECO:0000256" key="1">
    <source>
        <dbReference type="SAM" id="MobiDB-lite"/>
    </source>
</evidence>
<reference evidence="2 3" key="1">
    <citation type="journal article" name="Sci. Rep.">
        <title>Genome-scale phylogenetic analyses confirm Olpidium as the closest living zoosporic fungus to the non-flagellated, terrestrial fungi.</title>
        <authorList>
            <person name="Chang Y."/>
            <person name="Rochon D."/>
            <person name="Sekimoto S."/>
            <person name="Wang Y."/>
            <person name="Chovatia M."/>
            <person name="Sandor L."/>
            <person name="Salamov A."/>
            <person name="Grigoriev I.V."/>
            <person name="Stajich J.E."/>
            <person name="Spatafora J.W."/>
        </authorList>
    </citation>
    <scope>NUCLEOTIDE SEQUENCE [LARGE SCALE GENOMIC DNA]</scope>
    <source>
        <strain evidence="2">S191</strain>
    </source>
</reference>
<name>A0A8H7ZMK6_9FUNG</name>
<feature type="region of interest" description="Disordered" evidence="1">
    <location>
        <begin position="20"/>
        <end position="45"/>
    </location>
</feature>
<keyword evidence="3" id="KW-1185">Reference proteome</keyword>
<evidence type="ECO:0000313" key="3">
    <source>
        <dbReference type="Proteomes" id="UP000673691"/>
    </source>
</evidence>